<name>A0AAW2L7Q0_9LAMI</name>
<keyword evidence="1" id="KW-0812">Transmembrane</keyword>
<keyword evidence="1" id="KW-1133">Transmembrane helix</keyword>
<reference evidence="2" key="1">
    <citation type="submission" date="2020-06" db="EMBL/GenBank/DDBJ databases">
        <authorList>
            <person name="Li T."/>
            <person name="Hu X."/>
            <person name="Zhang T."/>
            <person name="Song X."/>
            <person name="Zhang H."/>
            <person name="Dai N."/>
            <person name="Sheng W."/>
            <person name="Hou X."/>
            <person name="Wei L."/>
        </authorList>
    </citation>
    <scope>NUCLEOTIDE SEQUENCE</scope>
    <source>
        <strain evidence="2">G01</strain>
        <tissue evidence="2">Leaf</tissue>
    </source>
</reference>
<accession>A0AAW2L7Q0</accession>
<evidence type="ECO:0000256" key="1">
    <source>
        <dbReference type="SAM" id="Phobius"/>
    </source>
</evidence>
<proteinExistence type="predicted"/>
<organism evidence="2">
    <name type="scientific">Sesamum angustifolium</name>
    <dbReference type="NCBI Taxonomy" id="2727405"/>
    <lineage>
        <taxon>Eukaryota</taxon>
        <taxon>Viridiplantae</taxon>
        <taxon>Streptophyta</taxon>
        <taxon>Embryophyta</taxon>
        <taxon>Tracheophyta</taxon>
        <taxon>Spermatophyta</taxon>
        <taxon>Magnoliopsida</taxon>
        <taxon>eudicotyledons</taxon>
        <taxon>Gunneridae</taxon>
        <taxon>Pentapetalae</taxon>
        <taxon>asterids</taxon>
        <taxon>lamiids</taxon>
        <taxon>Lamiales</taxon>
        <taxon>Pedaliaceae</taxon>
        <taxon>Sesamum</taxon>
    </lineage>
</organism>
<comment type="caution">
    <text evidence="2">The sequence shown here is derived from an EMBL/GenBank/DDBJ whole genome shotgun (WGS) entry which is preliminary data.</text>
</comment>
<protein>
    <submittedName>
        <fullName evidence="2">Uncharacterized protein</fullName>
    </submittedName>
</protein>
<dbReference type="EMBL" id="JACGWK010000015">
    <property type="protein sequence ID" value="KAL0313886.1"/>
    <property type="molecule type" value="Genomic_DNA"/>
</dbReference>
<reference evidence="2" key="2">
    <citation type="journal article" date="2024" name="Plant">
        <title>Genomic evolution and insights into agronomic trait innovations of Sesamum species.</title>
        <authorList>
            <person name="Miao H."/>
            <person name="Wang L."/>
            <person name="Qu L."/>
            <person name="Liu H."/>
            <person name="Sun Y."/>
            <person name="Le M."/>
            <person name="Wang Q."/>
            <person name="Wei S."/>
            <person name="Zheng Y."/>
            <person name="Lin W."/>
            <person name="Duan Y."/>
            <person name="Cao H."/>
            <person name="Xiong S."/>
            <person name="Wang X."/>
            <person name="Wei L."/>
            <person name="Li C."/>
            <person name="Ma Q."/>
            <person name="Ju M."/>
            <person name="Zhao R."/>
            <person name="Li G."/>
            <person name="Mu C."/>
            <person name="Tian Q."/>
            <person name="Mei H."/>
            <person name="Zhang T."/>
            <person name="Gao T."/>
            <person name="Zhang H."/>
        </authorList>
    </citation>
    <scope>NUCLEOTIDE SEQUENCE</scope>
    <source>
        <strain evidence="2">G01</strain>
    </source>
</reference>
<sequence length="155" mass="17875">MQGEKVLWTTVFTILFARFALYLRFVFILKLISTFHRIRTSHSISEMHNPPTLHHEIEFWQSLFSRIRNLRKHYVKESRTLEMNNVQDGIWHGRGDTICIGSFSEDAKAFLELSPHFVVSTKSPELLSMQKTSNDTVVLSASVVDHSPPLVPPPK</sequence>
<feature type="transmembrane region" description="Helical" evidence="1">
    <location>
        <begin position="6"/>
        <end position="29"/>
    </location>
</feature>
<keyword evidence="1" id="KW-0472">Membrane</keyword>
<dbReference type="AlphaFoldDB" id="A0AAW2L7Q0"/>
<evidence type="ECO:0000313" key="2">
    <source>
        <dbReference type="EMBL" id="KAL0313886.1"/>
    </source>
</evidence>
<gene>
    <name evidence="2" type="ORF">Sangu_2233000</name>
</gene>